<dbReference type="EMBL" id="AP019695">
    <property type="protein sequence ID" value="BBK23029.1"/>
    <property type="molecule type" value="Genomic_DNA"/>
</dbReference>
<reference evidence="2" key="1">
    <citation type="submission" date="2019-05" db="EMBL/GenBank/DDBJ databases">
        <title>Complete genome sequencing of Absiella argi strain JCM 30884.</title>
        <authorList>
            <person name="Sakamoto M."/>
            <person name="Murakami T."/>
            <person name="Mori H."/>
        </authorList>
    </citation>
    <scope>NUCLEOTIDE SEQUENCE [LARGE SCALE GENOMIC DNA]</scope>
    <source>
        <strain evidence="2">JCM 30884</strain>
    </source>
</reference>
<keyword evidence="2" id="KW-1185">Reference proteome</keyword>
<evidence type="ECO:0008006" key="3">
    <source>
        <dbReference type="Google" id="ProtNLM"/>
    </source>
</evidence>
<protein>
    <recommendedName>
        <fullName evidence="3">Transposase</fullName>
    </recommendedName>
</protein>
<dbReference type="KEGG" id="aarg:Aargi30884_19320"/>
<gene>
    <name evidence="1" type="ORF">Aargi30884_19320</name>
</gene>
<dbReference type="RefSeq" id="WP_163052144.1">
    <property type="nucleotide sequence ID" value="NZ_AP019695.1"/>
</dbReference>
<evidence type="ECO:0000313" key="2">
    <source>
        <dbReference type="Proteomes" id="UP000464754"/>
    </source>
</evidence>
<dbReference type="AlphaFoldDB" id="A0A6N4TJV2"/>
<dbReference type="Proteomes" id="UP000464754">
    <property type="component" value="Chromosome"/>
</dbReference>
<name>A0A6N4TJV2_9FIRM</name>
<sequence>MIENTELASAMETRGKGKAIDDYCKRVLSNKDVVSFILEKLVLDNKGYCGIKESNIVDESIPGARIEYDKLYEVKLPKTKIFVNIEAQSKENPGYPLINRAVYYVSRLIDRQKNKSEGFMKSRYGEMKEVYSIWIIMDMDVKKEKMIEVHTFPEKEDKTLMNIIMVYPLKEDSENEVIRFLHILFVSDMEPAKKKQILEEKYQIKMTRELEEAMDDMCNVIEYYERKTRVEALAEGKEAGIVEGEVNTTLMAIEKIEKNMNLSREEAMEILEIDEGLKTKILDRLNRRKS</sequence>
<organism evidence="1 2">
    <name type="scientific">Amedibacterium intestinale</name>
    <dbReference type="NCBI Taxonomy" id="2583452"/>
    <lineage>
        <taxon>Bacteria</taxon>
        <taxon>Bacillati</taxon>
        <taxon>Bacillota</taxon>
        <taxon>Erysipelotrichia</taxon>
        <taxon>Erysipelotrichales</taxon>
        <taxon>Erysipelotrichaceae</taxon>
        <taxon>Amedibacterium</taxon>
    </lineage>
</organism>
<evidence type="ECO:0000313" key="1">
    <source>
        <dbReference type="EMBL" id="BBK23029.1"/>
    </source>
</evidence>
<proteinExistence type="predicted"/>
<accession>A0A6N4TJV2</accession>